<name>A0A7V1BRU6_9GAMM</name>
<gene>
    <name evidence="1" type="ORF">ENH64_17085</name>
</gene>
<dbReference type="EMBL" id="DRFO01000041">
    <property type="protein sequence ID" value="HDZ58167.1"/>
    <property type="molecule type" value="Genomic_DNA"/>
</dbReference>
<dbReference type="AlphaFoldDB" id="A0A7V1BRU6"/>
<sequence>MTTQFCPDYVIPPDESVVFANDLSAFDIRGGRQLPHTPTFYLMASFVLPADYLLFHDASIFTRDGPHLGNGDFLAFSIKLLDNKTHKATIDLLAFLVDPNETMEGLEIACPPYVGLVIVYRRIQKLLHKLADKAAGKAIDGLSVIACHRHNVTVEERQSNLAPSLKLGIYGALSP</sequence>
<comment type="caution">
    <text evidence="1">The sequence shown here is derived from an EMBL/GenBank/DDBJ whole genome shotgun (WGS) entry which is preliminary data.</text>
</comment>
<proteinExistence type="predicted"/>
<protein>
    <submittedName>
        <fullName evidence="1">Uncharacterized protein</fullName>
    </submittedName>
</protein>
<accession>A0A7V1BRU6</accession>
<reference evidence="1" key="1">
    <citation type="journal article" date="2020" name="mSystems">
        <title>Genome- and Community-Level Interaction Insights into Carbon Utilization and Element Cycling Functions of Hydrothermarchaeota in Hydrothermal Sediment.</title>
        <authorList>
            <person name="Zhou Z."/>
            <person name="Liu Y."/>
            <person name="Xu W."/>
            <person name="Pan J."/>
            <person name="Luo Z.H."/>
            <person name="Li M."/>
        </authorList>
    </citation>
    <scope>NUCLEOTIDE SEQUENCE [LARGE SCALE GENOMIC DNA]</scope>
    <source>
        <strain evidence="1">HyVt-324</strain>
    </source>
</reference>
<organism evidence="1">
    <name type="scientific">Halopseudomonas xinjiangensis</name>
    <dbReference type="NCBI Taxonomy" id="487184"/>
    <lineage>
        <taxon>Bacteria</taxon>
        <taxon>Pseudomonadati</taxon>
        <taxon>Pseudomonadota</taxon>
        <taxon>Gammaproteobacteria</taxon>
        <taxon>Pseudomonadales</taxon>
        <taxon>Pseudomonadaceae</taxon>
        <taxon>Halopseudomonas</taxon>
    </lineage>
</organism>
<evidence type="ECO:0000313" key="1">
    <source>
        <dbReference type="EMBL" id="HDZ58167.1"/>
    </source>
</evidence>
<dbReference type="Proteomes" id="UP000885703">
    <property type="component" value="Unassembled WGS sequence"/>
</dbReference>